<protein>
    <submittedName>
        <fullName evidence="1">Uncharacterized protein</fullName>
    </submittedName>
</protein>
<gene>
    <name evidence="1" type="ORF">LSH36_230g03024</name>
</gene>
<sequence length="68" mass="7938">MDSVSTDRGQCLFYLDVPRSVVSVFYNHRHRSITIITPYLIQSQQPSDWMAMISLLLTTMLPLVNNWH</sequence>
<accession>A0AAD9JPN7</accession>
<dbReference type="EMBL" id="JAODUP010000230">
    <property type="protein sequence ID" value="KAK2155820.1"/>
    <property type="molecule type" value="Genomic_DNA"/>
</dbReference>
<comment type="caution">
    <text evidence="1">The sequence shown here is derived from an EMBL/GenBank/DDBJ whole genome shotgun (WGS) entry which is preliminary data.</text>
</comment>
<reference evidence="1" key="1">
    <citation type="journal article" date="2023" name="Mol. Biol. Evol.">
        <title>Third-Generation Sequencing Reveals the Adaptive Role of the Epigenome in Three Deep-Sea Polychaetes.</title>
        <authorList>
            <person name="Perez M."/>
            <person name="Aroh O."/>
            <person name="Sun Y."/>
            <person name="Lan Y."/>
            <person name="Juniper S.K."/>
            <person name="Young C.R."/>
            <person name="Angers B."/>
            <person name="Qian P.Y."/>
        </authorList>
    </citation>
    <scope>NUCLEOTIDE SEQUENCE</scope>
    <source>
        <strain evidence="1">P08H-3</strain>
    </source>
</reference>
<evidence type="ECO:0000313" key="2">
    <source>
        <dbReference type="Proteomes" id="UP001208570"/>
    </source>
</evidence>
<evidence type="ECO:0000313" key="1">
    <source>
        <dbReference type="EMBL" id="KAK2155820.1"/>
    </source>
</evidence>
<dbReference type="Proteomes" id="UP001208570">
    <property type="component" value="Unassembled WGS sequence"/>
</dbReference>
<name>A0AAD9JPN7_9ANNE</name>
<organism evidence="1 2">
    <name type="scientific">Paralvinella palmiformis</name>
    <dbReference type="NCBI Taxonomy" id="53620"/>
    <lineage>
        <taxon>Eukaryota</taxon>
        <taxon>Metazoa</taxon>
        <taxon>Spiralia</taxon>
        <taxon>Lophotrochozoa</taxon>
        <taxon>Annelida</taxon>
        <taxon>Polychaeta</taxon>
        <taxon>Sedentaria</taxon>
        <taxon>Canalipalpata</taxon>
        <taxon>Terebellida</taxon>
        <taxon>Terebelliformia</taxon>
        <taxon>Alvinellidae</taxon>
        <taxon>Paralvinella</taxon>
    </lineage>
</organism>
<proteinExistence type="predicted"/>
<dbReference type="AlphaFoldDB" id="A0AAD9JPN7"/>
<keyword evidence="2" id="KW-1185">Reference proteome</keyword>